<dbReference type="GO" id="GO:0016779">
    <property type="term" value="F:nucleotidyltransferase activity"/>
    <property type="evidence" value="ECO:0007669"/>
    <property type="project" value="UniProtKB-KW"/>
</dbReference>
<name>A0AAD8MQ07_9APIA</name>
<feature type="compositionally biased region" description="Basic and acidic residues" evidence="6">
    <location>
        <begin position="295"/>
        <end position="314"/>
    </location>
</feature>
<reference evidence="8" key="1">
    <citation type="submission" date="2023-02" db="EMBL/GenBank/DDBJ databases">
        <title>Genome of toxic invasive species Heracleum sosnowskyi carries increased number of genes despite the absence of recent whole-genome duplications.</title>
        <authorList>
            <person name="Schelkunov M."/>
            <person name="Shtratnikova V."/>
            <person name="Makarenko M."/>
            <person name="Klepikova A."/>
            <person name="Omelchenko D."/>
            <person name="Novikova G."/>
            <person name="Obukhova E."/>
            <person name="Bogdanov V."/>
            <person name="Penin A."/>
            <person name="Logacheva M."/>
        </authorList>
    </citation>
    <scope>NUCLEOTIDE SEQUENCE</scope>
    <source>
        <strain evidence="8">Hsosn_3</strain>
        <tissue evidence="8">Leaf</tissue>
    </source>
</reference>
<feature type="compositionally biased region" description="Basic and acidic residues" evidence="6">
    <location>
        <begin position="1"/>
        <end position="18"/>
    </location>
</feature>
<feature type="compositionally biased region" description="Basic and acidic residues" evidence="6">
    <location>
        <begin position="105"/>
        <end position="144"/>
    </location>
</feature>
<dbReference type="Pfam" id="PF00078">
    <property type="entry name" value="RVT_1"/>
    <property type="match status" value="1"/>
</dbReference>
<evidence type="ECO:0000256" key="3">
    <source>
        <dbReference type="ARBA" id="ARBA00022722"/>
    </source>
</evidence>
<feature type="compositionally biased region" description="Basic residues" evidence="6">
    <location>
        <begin position="83"/>
        <end position="92"/>
    </location>
</feature>
<evidence type="ECO:0000313" key="9">
    <source>
        <dbReference type="Proteomes" id="UP001237642"/>
    </source>
</evidence>
<dbReference type="Gene3D" id="3.10.10.10">
    <property type="entry name" value="HIV Type 1 Reverse Transcriptase, subunit A, domain 1"/>
    <property type="match status" value="1"/>
</dbReference>
<dbReference type="GO" id="GO:0004519">
    <property type="term" value="F:endonuclease activity"/>
    <property type="evidence" value="ECO:0007669"/>
    <property type="project" value="UniProtKB-KW"/>
</dbReference>
<dbReference type="PROSITE" id="PS50878">
    <property type="entry name" value="RT_POL"/>
    <property type="match status" value="1"/>
</dbReference>
<organism evidence="8 9">
    <name type="scientific">Heracleum sosnowskyi</name>
    <dbReference type="NCBI Taxonomy" id="360622"/>
    <lineage>
        <taxon>Eukaryota</taxon>
        <taxon>Viridiplantae</taxon>
        <taxon>Streptophyta</taxon>
        <taxon>Embryophyta</taxon>
        <taxon>Tracheophyta</taxon>
        <taxon>Spermatophyta</taxon>
        <taxon>Magnoliopsida</taxon>
        <taxon>eudicotyledons</taxon>
        <taxon>Gunneridae</taxon>
        <taxon>Pentapetalae</taxon>
        <taxon>asterids</taxon>
        <taxon>campanulids</taxon>
        <taxon>Apiales</taxon>
        <taxon>Apiaceae</taxon>
        <taxon>Apioideae</taxon>
        <taxon>apioid superclade</taxon>
        <taxon>Tordylieae</taxon>
        <taxon>Tordyliinae</taxon>
        <taxon>Heracleum</taxon>
    </lineage>
</organism>
<proteinExistence type="predicted"/>
<comment type="caution">
    <text evidence="8">The sequence shown here is derived from an EMBL/GenBank/DDBJ whole genome shotgun (WGS) entry which is preliminary data.</text>
</comment>
<keyword evidence="3" id="KW-0540">Nuclease</keyword>
<feature type="region of interest" description="Disordered" evidence="6">
    <location>
        <begin position="1"/>
        <end position="44"/>
    </location>
</feature>
<keyword evidence="5" id="KW-0511">Multifunctional enzyme</keyword>
<reference evidence="8" key="2">
    <citation type="submission" date="2023-05" db="EMBL/GenBank/DDBJ databases">
        <authorList>
            <person name="Schelkunov M.I."/>
        </authorList>
    </citation>
    <scope>NUCLEOTIDE SEQUENCE</scope>
    <source>
        <strain evidence="8">Hsosn_3</strain>
        <tissue evidence="8">Leaf</tissue>
    </source>
</reference>
<keyword evidence="9" id="KW-1185">Reference proteome</keyword>
<keyword evidence="2" id="KW-0548">Nucleotidyltransferase</keyword>
<feature type="region of interest" description="Disordered" evidence="6">
    <location>
        <begin position="441"/>
        <end position="460"/>
    </location>
</feature>
<evidence type="ECO:0000256" key="2">
    <source>
        <dbReference type="ARBA" id="ARBA00022695"/>
    </source>
</evidence>
<dbReference type="SUPFAM" id="SSF56672">
    <property type="entry name" value="DNA/RNA polymerases"/>
    <property type="match status" value="1"/>
</dbReference>
<dbReference type="GO" id="GO:0003676">
    <property type="term" value="F:nucleic acid binding"/>
    <property type="evidence" value="ECO:0007669"/>
    <property type="project" value="InterPro"/>
</dbReference>
<dbReference type="InterPro" id="IPR043502">
    <property type="entry name" value="DNA/RNA_pol_sf"/>
</dbReference>
<evidence type="ECO:0000256" key="6">
    <source>
        <dbReference type="SAM" id="MobiDB-lite"/>
    </source>
</evidence>
<gene>
    <name evidence="8" type="ORF">POM88_026472</name>
</gene>
<dbReference type="Gene3D" id="3.30.420.10">
    <property type="entry name" value="Ribonuclease H-like superfamily/Ribonuclease H"/>
    <property type="match status" value="1"/>
</dbReference>
<dbReference type="InterPro" id="IPR041577">
    <property type="entry name" value="RT_RNaseH_2"/>
</dbReference>
<dbReference type="InterPro" id="IPR036397">
    <property type="entry name" value="RNaseH_sf"/>
</dbReference>
<evidence type="ECO:0000313" key="8">
    <source>
        <dbReference type="EMBL" id="KAK1379728.1"/>
    </source>
</evidence>
<feature type="compositionally biased region" description="Basic residues" evidence="6">
    <location>
        <begin position="145"/>
        <end position="159"/>
    </location>
</feature>
<sequence>MSKNNKDGDKGIEHKKDATPQGARTDPPPHGEGSPRKITPVMPQVAPVTLDGQKILGYLEGIELQFKAMNARLAKVEQNSIKNAKRKARRLKGTRDKKDKTSKKLIHEFDEARKEASESTPPRTERRDRTPPRTERRERAPPRTERRKRTPPRTHRRERRERTSSHHASEEGSDERIGDLMVGDLRRLLVQMEHEKRAPPPATAPSPFTPAIRMSPLPPTFRSNLELAFNGDADPAEYLARFNTEMEVYQVPRVRGATEEAQKNFLIAGLREGSKFWKTLQAREPETLAEFYEQAEPHKRVEKSMRDLRSSGRRMEKRGRSSSPEERRKTFRRSPSPKKFNKTKENKETGRPYTTKWQNHTPLVASIDHIYATYAGKGVFKKATPLTEYSKRDTSKYCAYHESTGHHTADCRQLKDEIESLIRQGKLTEWVVKEVRKHKSEYHQVPPPPPIAKEDDTKRTAREDSIHVIIGGPHVGGDSKKAMERYAREAKDRPLTNVHRLEQRPPHLFTKERDDIMFSEEDAKWVHHPHADALVVRMKIGSTNVHRVLVDNGSAVNVLTYDTYKRLGFLDRELVSSGNQLYGFTGAFVGVRGTIQLPVSLGDNPHVATQIVTFTVVDQQCAYNTIIGRPILKEMKVVTSIYHLTMKFPTPTGIGRVKGCQYDSRVCYNQAIKGVEKLDVLREVADLREQEPVEDGEEKKRKRVDTLMPDVCNMISIEELPEDYFESLGIEVEPRPGALMMEPSQPIMALQEGIVEEASDDEESPEQMAARMSKGKWVRKETSILVNLPTGVSQEVTITTEGNIPQGEPVKSINNEGHLSVTEIGEPSSDVSFDEDLDPRMPPLPDGAGTFEDIIPILVDPNDSAKVLRIGANLGPNIRNSLVSFLKENLDVFAWSHADMIGIDPEVMCHRLNLDPSKKGIRQKRRPVSGERTEALREEVDRLMEVGLIKESFYPTWLANPVLVKKPNGKWRTCVDFTDLNKACPKDSFPLPRIDQLVDATAGHALLSFMDAYSGYNQIPMYGPDQEHTSFITDRGLYCYIGMPFGLVNTGATYQRLVNKMFKDHIGKTMEVYVDDMLVKSKEAKDHIRHLAKMFTILRVYRMKLNPQKCVFGVESGKFLGFIVNHRGIEANPAKIKALLEMKSPRKVKDVQSLTGTIAALNRFVSKSSDKCHEFFKAIKKVGKNFQWTDECEEAFQNIKKHLSTPPLLSNPQQGEVLVLYLAVSEYAVSALLVREEGDAQLPIYYMSKRLVGAETRYLNMEKLVYALILASRKLRPYFQAHKIEVRTAYPLRQVLHKPETSGRILKLAVERGQFDVEYKPRVAIKGQALADFVLEFSPQEEEDSRALQIYPEVPMEENQNSTPWWSLYVDGHLMEMGPELDSIYQINGGYQARGPRTELYLRCAERLIKLFNEVSLELIPRGQNETADELAKFGSRRETTLLGSTPLEIQRRPSVPEVELMIVAEHATWMAPLLAYIKDGVLPDDKNEARRMRYMAARYFVKDITGRLSRKMLSSLLELVTSAKGMQIFIIARWHL</sequence>
<keyword evidence="4" id="KW-0255">Endonuclease</keyword>
<keyword evidence="1" id="KW-0808">Transferase</keyword>
<dbReference type="InterPro" id="IPR000477">
    <property type="entry name" value="RT_dom"/>
</dbReference>
<evidence type="ECO:0000259" key="7">
    <source>
        <dbReference type="PROSITE" id="PS50878"/>
    </source>
</evidence>
<dbReference type="Pfam" id="PF17919">
    <property type="entry name" value="RT_RNaseH_2"/>
    <property type="match status" value="1"/>
</dbReference>
<dbReference type="CDD" id="cd00303">
    <property type="entry name" value="retropepsin_like"/>
    <property type="match status" value="1"/>
</dbReference>
<keyword evidence="4" id="KW-0378">Hydrolase</keyword>
<evidence type="ECO:0000256" key="5">
    <source>
        <dbReference type="ARBA" id="ARBA00023268"/>
    </source>
</evidence>
<feature type="compositionally biased region" description="Basic and acidic residues" evidence="6">
    <location>
        <begin position="160"/>
        <end position="176"/>
    </location>
</feature>
<feature type="domain" description="Reverse transcriptase" evidence="7">
    <location>
        <begin position="945"/>
        <end position="1124"/>
    </location>
</feature>
<protein>
    <recommendedName>
        <fullName evidence="7">Reverse transcriptase domain-containing protein</fullName>
    </recommendedName>
</protein>
<dbReference type="PANTHER" id="PTHR37984">
    <property type="entry name" value="PROTEIN CBG26694"/>
    <property type="match status" value="1"/>
</dbReference>
<dbReference type="Gene3D" id="3.30.70.270">
    <property type="match status" value="2"/>
</dbReference>
<evidence type="ECO:0000256" key="4">
    <source>
        <dbReference type="ARBA" id="ARBA00022759"/>
    </source>
</evidence>
<dbReference type="InterPro" id="IPR050951">
    <property type="entry name" value="Retrovirus_Pol_polyprotein"/>
</dbReference>
<feature type="region of interest" description="Disordered" evidence="6">
    <location>
        <begin position="76"/>
        <end position="176"/>
    </location>
</feature>
<dbReference type="CDD" id="cd01647">
    <property type="entry name" value="RT_LTR"/>
    <property type="match status" value="1"/>
</dbReference>
<dbReference type="InterPro" id="IPR021109">
    <property type="entry name" value="Peptidase_aspartic_dom_sf"/>
</dbReference>
<dbReference type="Proteomes" id="UP001237642">
    <property type="component" value="Unassembled WGS sequence"/>
</dbReference>
<dbReference type="EMBL" id="JAUIZM010000006">
    <property type="protein sequence ID" value="KAK1379728.1"/>
    <property type="molecule type" value="Genomic_DNA"/>
</dbReference>
<feature type="region of interest" description="Disordered" evidence="6">
    <location>
        <begin position="294"/>
        <end position="355"/>
    </location>
</feature>
<evidence type="ECO:0000256" key="1">
    <source>
        <dbReference type="ARBA" id="ARBA00022679"/>
    </source>
</evidence>
<dbReference type="InterPro" id="IPR043128">
    <property type="entry name" value="Rev_trsase/Diguanyl_cyclase"/>
</dbReference>
<dbReference type="Gene3D" id="2.40.70.10">
    <property type="entry name" value="Acid Proteases"/>
    <property type="match status" value="1"/>
</dbReference>
<dbReference type="PANTHER" id="PTHR37984:SF5">
    <property type="entry name" value="PROTEIN NYNRIN-LIKE"/>
    <property type="match status" value="1"/>
</dbReference>
<feature type="compositionally biased region" description="Basic residues" evidence="6">
    <location>
        <begin position="329"/>
        <end position="341"/>
    </location>
</feature>
<accession>A0AAD8MQ07</accession>
<dbReference type="SUPFAM" id="SSF50630">
    <property type="entry name" value="Acid proteases"/>
    <property type="match status" value="1"/>
</dbReference>